<feature type="domain" description="Glycosyltransferase subfamily 4-like N-terminal" evidence="2">
    <location>
        <begin position="12"/>
        <end position="174"/>
    </location>
</feature>
<dbReference type="SUPFAM" id="SSF53756">
    <property type="entry name" value="UDP-Glycosyltransferase/glycogen phosphorylase"/>
    <property type="match status" value="1"/>
</dbReference>
<evidence type="ECO:0000259" key="2">
    <source>
        <dbReference type="Pfam" id="PF13439"/>
    </source>
</evidence>
<dbReference type="Proteomes" id="UP000318288">
    <property type="component" value="Unassembled WGS sequence"/>
</dbReference>
<dbReference type="GO" id="GO:0009011">
    <property type="term" value="F:alpha-1,4-glucan glucosyltransferase (ADP-glucose donor) activity"/>
    <property type="evidence" value="ECO:0007669"/>
    <property type="project" value="UniProtKB-EC"/>
</dbReference>
<accession>A0A5C6FJE0</accession>
<organism evidence="3 4">
    <name type="scientific">Rubripirellula tenax</name>
    <dbReference type="NCBI Taxonomy" id="2528015"/>
    <lineage>
        <taxon>Bacteria</taxon>
        <taxon>Pseudomonadati</taxon>
        <taxon>Planctomycetota</taxon>
        <taxon>Planctomycetia</taxon>
        <taxon>Pirellulales</taxon>
        <taxon>Pirellulaceae</taxon>
        <taxon>Rubripirellula</taxon>
    </lineage>
</organism>
<dbReference type="PANTHER" id="PTHR12526:SF638">
    <property type="entry name" value="SPORE COAT PROTEIN SA"/>
    <property type="match status" value="1"/>
</dbReference>
<gene>
    <name evidence="3" type="primary">glgA_1</name>
    <name evidence="3" type="ORF">Poly51_04440</name>
</gene>
<dbReference type="Gene3D" id="3.40.50.2000">
    <property type="entry name" value="Glycogen Phosphorylase B"/>
    <property type="match status" value="2"/>
</dbReference>
<dbReference type="RefSeq" id="WP_146453757.1">
    <property type="nucleotide sequence ID" value="NZ_SJPW01000001.1"/>
</dbReference>
<dbReference type="Pfam" id="PF13439">
    <property type="entry name" value="Glyco_transf_4"/>
    <property type="match status" value="1"/>
</dbReference>
<dbReference type="InterPro" id="IPR028098">
    <property type="entry name" value="Glyco_trans_4-like_N"/>
</dbReference>
<evidence type="ECO:0000313" key="3">
    <source>
        <dbReference type="EMBL" id="TWU60169.1"/>
    </source>
</evidence>
<keyword evidence="4" id="KW-1185">Reference proteome</keyword>
<dbReference type="PANTHER" id="PTHR12526">
    <property type="entry name" value="GLYCOSYLTRANSFERASE"/>
    <property type="match status" value="1"/>
</dbReference>
<evidence type="ECO:0000259" key="1">
    <source>
        <dbReference type="Pfam" id="PF00534"/>
    </source>
</evidence>
<dbReference type="AlphaFoldDB" id="A0A5C6FJE0"/>
<keyword evidence="3" id="KW-0808">Transferase</keyword>
<dbReference type="EMBL" id="SJPW01000001">
    <property type="protein sequence ID" value="TWU60169.1"/>
    <property type="molecule type" value="Genomic_DNA"/>
</dbReference>
<dbReference type="OrthoDB" id="9804196at2"/>
<comment type="caution">
    <text evidence="3">The sequence shown here is derived from an EMBL/GenBank/DDBJ whole genome shotgun (WGS) entry which is preliminary data.</text>
</comment>
<proteinExistence type="predicted"/>
<reference evidence="3 4" key="1">
    <citation type="submission" date="2019-02" db="EMBL/GenBank/DDBJ databases">
        <title>Deep-cultivation of Planctomycetes and their phenomic and genomic characterization uncovers novel biology.</title>
        <authorList>
            <person name="Wiegand S."/>
            <person name="Jogler M."/>
            <person name="Boedeker C."/>
            <person name="Pinto D."/>
            <person name="Vollmers J."/>
            <person name="Rivas-Marin E."/>
            <person name="Kohn T."/>
            <person name="Peeters S.H."/>
            <person name="Heuer A."/>
            <person name="Rast P."/>
            <person name="Oberbeckmann S."/>
            <person name="Bunk B."/>
            <person name="Jeske O."/>
            <person name="Meyerdierks A."/>
            <person name="Storesund J.E."/>
            <person name="Kallscheuer N."/>
            <person name="Luecker S."/>
            <person name="Lage O.M."/>
            <person name="Pohl T."/>
            <person name="Merkel B.J."/>
            <person name="Hornburger P."/>
            <person name="Mueller R.-W."/>
            <person name="Bruemmer F."/>
            <person name="Labrenz M."/>
            <person name="Spormann A.M."/>
            <person name="Op Den Camp H."/>
            <person name="Overmann J."/>
            <person name="Amann R."/>
            <person name="Jetten M.S.M."/>
            <person name="Mascher T."/>
            <person name="Medema M.H."/>
            <person name="Devos D.P."/>
            <person name="Kaster A.-K."/>
            <person name="Ovreas L."/>
            <person name="Rohde M."/>
            <person name="Galperin M.Y."/>
            <person name="Jogler C."/>
        </authorList>
    </citation>
    <scope>NUCLEOTIDE SEQUENCE [LARGE SCALE GENOMIC DNA]</scope>
    <source>
        <strain evidence="3 4">Poly51</strain>
    </source>
</reference>
<protein>
    <submittedName>
        <fullName evidence="3">Capsular glucan synthase</fullName>
        <ecNumber evidence="3">2.4.1.21</ecNumber>
    </submittedName>
</protein>
<name>A0A5C6FJE0_9BACT</name>
<dbReference type="EC" id="2.4.1.21" evidence="3"/>
<dbReference type="InterPro" id="IPR001296">
    <property type="entry name" value="Glyco_trans_1"/>
</dbReference>
<keyword evidence="3" id="KW-0328">Glycosyltransferase</keyword>
<dbReference type="Pfam" id="PF00534">
    <property type="entry name" value="Glycos_transf_1"/>
    <property type="match status" value="1"/>
</dbReference>
<evidence type="ECO:0000313" key="4">
    <source>
        <dbReference type="Proteomes" id="UP000318288"/>
    </source>
</evidence>
<sequence>MKVLQVVADGVPGGGTTNVLALTEDLLGRSVDVAFCSQRDSYAIEQATALGAQVCDGLDFFSGRLNRRIVRELSAVVEQVNPDIVHVHGGRAAFAWTRGGNQARFPTSLYTVRGYHFYTKPAPLRFLGKRAERHISRSVYKTVHVCEKDREVGLQLGFVPDPSRSTVIRNGLRLSDIPQYDGLRDPKNVAVLGRVTHQKYPELILELAAMLADDGFVFHMIGGGDMEDEIRAQVARENLTNVRMYGHQSRDDGLKIMSETGTFLLASRYEGLPIAPVEAMAMGLPVVICDVNGCPEVVRDGIDGRVVPMGDRQGFAAALRAVISEPDKTAQMIESGKTRVVEHFTRDRVVQQHLELYEQCLNDRGVAVR</sequence>
<feature type="domain" description="Glycosyl transferase family 1" evidence="1">
    <location>
        <begin position="185"/>
        <end position="338"/>
    </location>
</feature>